<sequence>MKNTLAFSALAAVAATLSAPASAQMKPASAEDVAEAIKTCKDITSPTWIDKDALKGHGWHQVRQRGRGRGGARLYNAYETRGNDAYLVFEREDLKAKNCVVLARLENTGAYNGLAQGLAGEIGMPNGQDGFAYIWDQSDYIVRMEPSGDRDTPNARFTIKAKGPSEVAPEAIITED</sequence>
<protein>
    <submittedName>
        <fullName evidence="2">Uncharacterized protein</fullName>
    </submittedName>
</protein>
<proteinExistence type="predicted"/>
<reference evidence="2 3" key="1">
    <citation type="submission" date="2016-07" db="EMBL/GenBank/DDBJ databases">
        <title>Complete genome sequence of Altererythrobacter namhicola JCM 16345T, containing esterase-encoding genes.</title>
        <authorList>
            <person name="Cheng H."/>
            <person name="Wu Y.-H."/>
            <person name="Jian S.-L."/>
            <person name="Huo Y.-Y."/>
            <person name="Wang C.-S."/>
            <person name="Xu X.-W."/>
        </authorList>
    </citation>
    <scope>NUCLEOTIDE SEQUENCE [LARGE SCALE GENOMIC DNA]</scope>
    <source>
        <strain evidence="2 3">JCM 16345</strain>
    </source>
</reference>
<dbReference type="STRING" id="645517.A6F65_01348"/>
<dbReference type="Proteomes" id="UP000092698">
    <property type="component" value="Chromosome"/>
</dbReference>
<dbReference type="AlphaFoldDB" id="A0A1C7D853"/>
<dbReference type="EMBL" id="CP016545">
    <property type="protein sequence ID" value="ANU07654.1"/>
    <property type="molecule type" value="Genomic_DNA"/>
</dbReference>
<feature type="chain" id="PRO_5008884406" evidence="1">
    <location>
        <begin position="24"/>
        <end position="176"/>
    </location>
</feature>
<dbReference type="OrthoDB" id="7409556at2"/>
<accession>A0A1C7D853</accession>
<evidence type="ECO:0000313" key="3">
    <source>
        <dbReference type="Proteomes" id="UP000092698"/>
    </source>
</evidence>
<keyword evidence="3" id="KW-1185">Reference proteome</keyword>
<keyword evidence="1" id="KW-0732">Signal</keyword>
<evidence type="ECO:0000313" key="2">
    <source>
        <dbReference type="EMBL" id="ANU07654.1"/>
    </source>
</evidence>
<name>A0A1C7D853_9SPHN</name>
<dbReference type="KEGG" id="anh:A6F65_01348"/>
<evidence type="ECO:0000256" key="1">
    <source>
        <dbReference type="SAM" id="SignalP"/>
    </source>
</evidence>
<dbReference type="RefSeq" id="WP_067787042.1">
    <property type="nucleotide sequence ID" value="NZ_CP016545.1"/>
</dbReference>
<feature type="signal peptide" evidence="1">
    <location>
        <begin position="1"/>
        <end position="23"/>
    </location>
</feature>
<gene>
    <name evidence="2" type="ORF">A6F65_01348</name>
</gene>
<organism evidence="2 3">
    <name type="scientific">Paraurantiacibacter namhicola</name>
    <dbReference type="NCBI Taxonomy" id="645517"/>
    <lineage>
        <taxon>Bacteria</taxon>
        <taxon>Pseudomonadati</taxon>
        <taxon>Pseudomonadota</taxon>
        <taxon>Alphaproteobacteria</taxon>
        <taxon>Sphingomonadales</taxon>
        <taxon>Erythrobacteraceae</taxon>
        <taxon>Paraurantiacibacter</taxon>
    </lineage>
</organism>